<dbReference type="AlphaFoldDB" id="Q113S9"/>
<evidence type="ECO:0000256" key="2">
    <source>
        <dbReference type="ARBA" id="ARBA00006171"/>
    </source>
</evidence>
<sequence>MTLKAVLFDFNGVIINDDFLHEKLIAQLLLEENLLLKAGEYQKFCLGRSDKAGLEDLLIHRGRYVKQEYLERLIKRKTLSYQQQLESLEKLPIYSDTIDFISQLSQTDLKIALVTGAVRADVELVLNKANLVDFFKVTITGDDIKASKPEPDCYLLAVDILNQQYIDINLKPSECLVIENTFPGIKAAKLAGMPVVAVAHTYPFHMLQRLANWCVDYLSDLELDRIQKVYQ</sequence>
<comment type="cofactor">
    <cofactor evidence="1">
        <name>Mg(2+)</name>
        <dbReference type="ChEBI" id="CHEBI:18420"/>
    </cofactor>
</comment>
<dbReference type="GO" id="GO:0016787">
    <property type="term" value="F:hydrolase activity"/>
    <property type="evidence" value="ECO:0007669"/>
    <property type="project" value="UniProtKB-KW"/>
</dbReference>
<dbReference type="HOGENOM" id="CLU_045011_13_3_3"/>
<organism evidence="5">
    <name type="scientific">Trichodesmium erythraeum (strain IMS101)</name>
    <dbReference type="NCBI Taxonomy" id="203124"/>
    <lineage>
        <taxon>Bacteria</taxon>
        <taxon>Bacillati</taxon>
        <taxon>Cyanobacteriota</taxon>
        <taxon>Cyanophyceae</taxon>
        <taxon>Oscillatoriophycideae</taxon>
        <taxon>Oscillatoriales</taxon>
        <taxon>Microcoleaceae</taxon>
        <taxon>Trichodesmium</taxon>
    </lineage>
</organism>
<dbReference type="KEGG" id="ter:Tery_1995"/>
<dbReference type="PRINTS" id="PR00413">
    <property type="entry name" value="HADHALOGNASE"/>
</dbReference>
<evidence type="ECO:0000256" key="3">
    <source>
        <dbReference type="ARBA" id="ARBA00022723"/>
    </source>
</evidence>
<dbReference type="eggNOG" id="COG0637">
    <property type="taxonomic scope" value="Bacteria"/>
</dbReference>
<dbReference type="SFLD" id="SFLDG01129">
    <property type="entry name" value="C1.5:_HAD__Beta-PGM__Phosphata"/>
    <property type="match status" value="1"/>
</dbReference>
<dbReference type="InterPro" id="IPR023198">
    <property type="entry name" value="PGP-like_dom2"/>
</dbReference>
<dbReference type="EMBL" id="CP000393">
    <property type="protein sequence ID" value="ABG51245.1"/>
    <property type="molecule type" value="Genomic_DNA"/>
</dbReference>
<evidence type="ECO:0000256" key="4">
    <source>
        <dbReference type="ARBA" id="ARBA00022842"/>
    </source>
</evidence>
<reference evidence="5" key="1">
    <citation type="submission" date="2006-06" db="EMBL/GenBank/DDBJ databases">
        <title>Complete sequence of Trichodesmium erythraeum IMS101.</title>
        <authorList>
            <consortium name="US DOE Joint Genome Institute"/>
            <person name="Copeland A."/>
            <person name="Lucas S."/>
            <person name="Lapidus A."/>
            <person name="Barry K."/>
            <person name="Detter J.C."/>
            <person name="Glavina del Rio T."/>
            <person name="Hammon N."/>
            <person name="Israni S."/>
            <person name="Dalin E."/>
            <person name="Tice H."/>
            <person name="Pitluck S."/>
            <person name="Kiss H."/>
            <person name="Munk A.C."/>
            <person name="Brettin T."/>
            <person name="Bruce D."/>
            <person name="Han C."/>
            <person name="Tapia R."/>
            <person name="Gilna P."/>
            <person name="Schmutz J."/>
            <person name="Larimer F."/>
            <person name="Land M."/>
            <person name="Hauser L."/>
            <person name="Kyrpides N."/>
            <person name="Kim E."/>
            <person name="Richardson P."/>
        </authorList>
    </citation>
    <scope>NUCLEOTIDE SEQUENCE [LARGE SCALE GENOMIC DNA]</scope>
    <source>
        <strain evidence="5">IMS101</strain>
    </source>
</reference>
<proteinExistence type="inferred from homology"/>
<dbReference type="OrthoDB" id="9797743at2"/>
<dbReference type="RefSeq" id="WP_011611618.1">
    <property type="nucleotide sequence ID" value="NC_008312.1"/>
</dbReference>
<protein>
    <submittedName>
        <fullName evidence="5">HAD-superfamily hydrolase, subfamily IA, variant 3</fullName>
    </submittedName>
</protein>
<accession>Q113S9</accession>
<dbReference type="InterPro" id="IPR023214">
    <property type="entry name" value="HAD_sf"/>
</dbReference>
<keyword evidence="5" id="KW-0378">Hydrolase</keyword>
<dbReference type="Gene3D" id="3.40.50.1000">
    <property type="entry name" value="HAD superfamily/HAD-like"/>
    <property type="match status" value="1"/>
</dbReference>
<dbReference type="NCBIfam" id="TIGR01509">
    <property type="entry name" value="HAD-SF-IA-v3"/>
    <property type="match status" value="1"/>
</dbReference>
<dbReference type="InterPro" id="IPR006439">
    <property type="entry name" value="HAD-SF_hydro_IA"/>
</dbReference>
<name>Q113S9_TRIEI</name>
<dbReference type="InterPro" id="IPR051600">
    <property type="entry name" value="Beta-PGM-like"/>
</dbReference>
<dbReference type="GO" id="GO:0046872">
    <property type="term" value="F:metal ion binding"/>
    <property type="evidence" value="ECO:0007669"/>
    <property type="project" value="UniProtKB-KW"/>
</dbReference>
<keyword evidence="3" id="KW-0479">Metal-binding</keyword>
<dbReference type="Pfam" id="PF00702">
    <property type="entry name" value="Hydrolase"/>
    <property type="match status" value="1"/>
</dbReference>
<evidence type="ECO:0000256" key="1">
    <source>
        <dbReference type="ARBA" id="ARBA00001946"/>
    </source>
</evidence>
<dbReference type="PANTHER" id="PTHR46193:SF21">
    <property type="entry name" value="SLL1138 PROTEIN"/>
    <property type="match status" value="1"/>
</dbReference>
<evidence type="ECO:0000313" key="5">
    <source>
        <dbReference type="EMBL" id="ABG51245.1"/>
    </source>
</evidence>
<dbReference type="SUPFAM" id="SSF56784">
    <property type="entry name" value="HAD-like"/>
    <property type="match status" value="1"/>
</dbReference>
<comment type="similarity">
    <text evidence="2">Belongs to the HAD-like hydrolase superfamily. CbbY/CbbZ/Gph/YieH family.</text>
</comment>
<dbReference type="PANTHER" id="PTHR46193">
    <property type="entry name" value="6-PHOSPHOGLUCONATE PHOSPHATASE"/>
    <property type="match status" value="1"/>
</dbReference>
<gene>
    <name evidence="5" type="ordered locus">Tery_1995</name>
</gene>
<dbReference type="CDD" id="cd07505">
    <property type="entry name" value="HAD_BPGM-like"/>
    <property type="match status" value="1"/>
</dbReference>
<dbReference type="SFLD" id="SFLDS00003">
    <property type="entry name" value="Haloacid_Dehalogenase"/>
    <property type="match status" value="1"/>
</dbReference>
<dbReference type="InterPro" id="IPR036412">
    <property type="entry name" value="HAD-like_sf"/>
</dbReference>
<keyword evidence="4" id="KW-0460">Magnesium</keyword>
<dbReference type="Gene3D" id="1.10.150.240">
    <property type="entry name" value="Putative phosphatase, domain 2"/>
    <property type="match status" value="1"/>
</dbReference>